<evidence type="ECO:0000313" key="1">
    <source>
        <dbReference type="EMBL" id="KAK7486021.1"/>
    </source>
</evidence>
<gene>
    <name evidence="1" type="ORF">BaRGS_00022773</name>
</gene>
<proteinExistence type="predicted"/>
<sequence length="58" mass="6269">NASNQGRIVGELGKRSGLTRVTTVCGIKESIKMVRVLSLGALQCLCKQSNSRRTDVHV</sequence>
<evidence type="ECO:0000313" key="2">
    <source>
        <dbReference type="Proteomes" id="UP001519460"/>
    </source>
</evidence>
<dbReference type="EMBL" id="JACVVK020000185">
    <property type="protein sequence ID" value="KAK7486021.1"/>
    <property type="molecule type" value="Genomic_DNA"/>
</dbReference>
<protein>
    <recommendedName>
        <fullName evidence="3">Ribosomal protein S5</fullName>
    </recommendedName>
</protein>
<organism evidence="1 2">
    <name type="scientific">Batillaria attramentaria</name>
    <dbReference type="NCBI Taxonomy" id="370345"/>
    <lineage>
        <taxon>Eukaryota</taxon>
        <taxon>Metazoa</taxon>
        <taxon>Spiralia</taxon>
        <taxon>Lophotrochozoa</taxon>
        <taxon>Mollusca</taxon>
        <taxon>Gastropoda</taxon>
        <taxon>Caenogastropoda</taxon>
        <taxon>Sorbeoconcha</taxon>
        <taxon>Cerithioidea</taxon>
        <taxon>Batillariidae</taxon>
        <taxon>Batillaria</taxon>
    </lineage>
</organism>
<keyword evidence="2" id="KW-1185">Reference proteome</keyword>
<accession>A0ABD0KGD4</accession>
<reference evidence="1 2" key="1">
    <citation type="journal article" date="2023" name="Sci. Data">
        <title>Genome assembly of the Korean intertidal mud-creeper Batillaria attramentaria.</title>
        <authorList>
            <person name="Patra A.K."/>
            <person name="Ho P.T."/>
            <person name="Jun S."/>
            <person name="Lee S.J."/>
            <person name="Kim Y."/>
            <person name="Won Y.J."/>
        </authorList>
    </citation>
    <scope>NUCLEOTIDE SEQUENCE [LARGE SCALE GENOMIC DNA]</scope>
    <source>
        <strain evidence="1">Wonlab-2016</strain>
    </source>
</reference>
<name>A0ABD0KGD4_9CAEN</name>
<evidence type="ECO:0008006" key="3">
    <source>
        <dbReference type="Google" id="ProtNLM"/>
    </source>
</evidence>
<dbReference type="Proteomes" id="UP001519460">
    <property type="component" value="Unassembled WGS sequence"/>
</dbReference>
<dbReference type="AlphaFoldDB" id="A0ABD0KGD4"/>
<feature type="non-terminal residue" evidence="1">
    <location>
        <position position="1"/>
    </location>
</feature>
<comment type="caution">
    <text evidence="1">The sequence shown here is derived from an EMBL/GenBank/DDBJ whole genome shotgun (WGS) entry which is preliminary data.</text>
</comment>